<sequence>SSSSGGGGGRARRLQQPSFVREMSGATRRRACSGSGRGPGPGRGLLVLTTALLLSAAGLLSGLPGATEAKECDKPCLNGQCNAATGSCVCFPGWVGDQCQHCGGRFRLTGPSGYLTDGPGNYKYKTKCTWLIEGQPNTILRLRFNHFATECSWDHLYVYDGDSIYAPLLAAFSGLIVPERYGNETVPEVVSQSGYALLHFFSDAAYNLTGFNISYRVNTCPNNCSGRGECRVENSTGSVYCECEATWKGEACDVPYCQADCGYPERGRCQSKTCVCKAGWQGPDCSVSVPANSSFWSREEHTRAGLARASHKALVDQGIMWVIGGYVFNASDYHMVKAYNLSTKSWLTLDPSVNTVTPRYGHSLALHEGKIYMYGGKIDSTGNVSSQLWVFHIQNQTWVLLNPRAKEQYAVVGHSAHIVPPIQEGASPIMLVLFGHCPLYGYISQVQEYNIVKNTWSLVSTDGALVQGGYGHSSVFDPGTRAIYIHGGYKAFSANKYGLAGDLYKFDVDKRKWTILRDSGFFRYLHTAVIVSGTMLVFGGNTHNDTSMSHGAKCFSSDFLAYSLACDEWTVLPRPDLYHDVNRFGHSAVFSDSVMYVFGGFNSLLLSDVLMYTSPSCSAFSSLASCSQAWPGIHCVWNSTQRTCLPWESNAAGMPREPSSSCRPSVTHDHMLSLSLSSPTRPVSFSGVGVYRSAGRWKLNIFQARLIPGRPSCSAAAWQSSCPSSPPKKPHVQEVLTCGLRQNQNYLNCSERCDQYTDCYSCTANTNGCQWCSTQCVSLGSNCTTSSTGAIGELEVCPKDNPSYVCNKKTSCKSCAVDQNCQWEPRNQECISLPENVCGENWHLVGNSCLKFITAKDSYDNAKLACRSHNAVLASLTTQKKVDFVLKELQVMSMSYKAMVTPWVGLRKINVSYWCWEDMSPFTNTTLQWLPGEPSDAGFCGYLAEPASSGLKAQTCINPVNGSLCERPANHSAKQCRTPCAMRTTCSECTSSSSECMWCSNMKQCVDSNAYVASFPFGQCMEWYTMNTCPPENCSGYRTCGQCLDQPGCGWCTDPSNTGKGQCIEGSAPAGPSRLRARPRPRSLACPPPPTPHPALNASMCPGEAKYNWSFIHCPACQCNGHSQCVNESVCEKCEDLTTGRHCESCISGFYGDPTNGGSCQPCKCNGHASMCNPNNGKCFCTTKGIKGDRCHLCEVENRYQGNPLKGTCYYTLLIDYQFTFSLSQEDDRYYTAINFVATPEEPNRDLDMFINASKNFNLNITWATSFTAGTQTGEEIPIVSRSNIKEFKDSFSNENFDFRNSPNITFFVYVSNFTWPIKIQIAFSQHSNFMDLVQFFVTFFSCFLSLLLVAAVVWKIKQSCWASRRREVSQRRTLTTNIDFGSSGRYPNPNLPVIQSRVMGTGSGQLLREMQQMASRPFATINVALETDEEPPDLIGGNVKQPISGIRNTGGDRWRERELRRYLYAGQAVAFSISVSSVERVSPSQNPSPLSLALATKPRSVLSIFVRLPRGTGGIPPPGQSGKTQPSNPCSGGGQRSGGRLSADVCRLQGEVRWPEEPQAAAHRTAVHLYLTAPPVLL</sequence>
<gene>
    <name evidence="1" type="ORF">L3Q82_026264</name>
</gene>
<evidence type="ECO:0000313" key="2">
    <source>
        <dbReference type="Proteomes" id="UP000831701"/>
    </source>
</evidence>
<dbReference type="EMBL" id="CM041539">
    <property type="protein sequence ID" value="KAI3367405.1"/>
    <property type="molecule type" value="Genomic_DNA"/>
</dbReference>
<organism evidence="1 2">
    <name type="scientific">Scortum barcoo</name>
    <name type="common">barcoo grunter</name>
    <dbReference type="NCBI Taxonomy" id="214431"/>
    <lineage>
        <taxon>Eukaryota</taxon>
        <taxon>Metazoa</taxon>
        <taxon>Chordata</taxon>
        <taxon>Craniata</taxon>
        <taxon>Vertebrata</taxon>
        <taxon>Euteleostomi</taxon>
        <taxon>Actinopterygii</taxon>
        <taxon>Neopterygii</taxon>
        <taxon>Teleostei</taxon>
        <taxon>Neoteleostei</taxon>
        <taxon>Acanthomorphata</taxon>
        <taxon>Eupercaria</taxon>
        <taxon>Centrarchiformes</taxon>
        <taxon>Terapontoidei</taxon>
        <taxon>Terapontidae</taxon>
        <taxon>Scortum</taxon>
    </lineage>
</organism>
<dbReference type="Proteomes" id="UP000831701">
    <property type="component" value="Chromosome 9"/>
</dbReference>
<evidence type="ECO:0000313" key="1">
    <source>
        <dbReference type="EMBL" id="KAI3367405.1"/>
    </source>
</evidence>
<keyword evidence="2" id="KW-1185">Reference proteome</keyword>
<feature type="non-terminal residue" evidence="1">
    <location>
        <position position="1"/>
    </location>
</feature>
<proteinExistence type="predicted"/>
<accession>A0ACB8WIA8</accession>
<reference evidence="1" key="1">
    <citation type="submission" date="2022-04" db="EMBL/GenBank/DDBJ databases">
        <title>Jade perch genome.</title>
        <authorList>
            <person name="Chao B."/>
        </authorList>
    </citation>
    <scope>NUCLEOTIDE SEQUENCE</scope>
    <source>
        <strain evidence="1">CB-2022</strain>
    </source>
</reference>
<name>A0ACB8WIA8_9TELE</name>
<comment type="caution">
    <text evidence="1">The sequence shown here is derived from an EMBL/GenBank/DDBJ whole genome shotgun (WGS) entry which is preliminary data.</text>
</comment>
<protein>
    <submittedName>
        <fullName evidence="1">Uncharacterized protein</fullName>
    </submittedName>
</protein>